<evidence type="ECO:0000256" key="5">
    <source>
        <dbReference type="ARBA" id="ARBA00022989"/>
    </source>
</evidence>
<keyword evidence="5 8" id="KW-1133">Transmembrane helix</keyword>
<dbReference type="STRING" id="43335.A0A4V5ZYJ1"/>
<evidence type="ECO:0000256" key="8">
    <source>
        <dbReference type="SAM" id="Phobius"/>
    </source>
</evidence>
<feature type="region of interest" description="Disordered" evidence="7">
    <location>
        <begin position="1"/>
        <end position="24"/>
    </location>
</feature>
<evidence type="ECO:0000256" key="3">
    <source>
        <dbReference type="ARBA" id="ARBA00022692"/>
    </source>
</evidence>
<comment type="caution">
    <text evidence="9">The sequence shown here is derived from an EMBL/GenBank/DDBJ whole genome shotgun (WGS) entry which is preliminary data.</text>
</comment>
<accession>A0A4V5ZYJ1</accession>
<protein>
    <recommendedName>
        <fullName evidence="10">C-8 sterol isomerase</fullName>
    </recommendedName>
</protein>
<name>A0A4V5ZYJ1_POPAL</name>
<feature type="compositionally biased region" description="Low complexity" evidence="7">
    <location>
        <begin position="1"/>
        <end position="17"/>
    </location>
</feature>
<dbReference type="GO" id="GO:0005789">
    <property type="term" value="C:endoplasmic reticulum membrane"/>
    <property type="evidence" value="ECO:0007669"/>
    <property type="project" value="UniProtKB-SubCell"/>
</dbReference>
<evidence type="ECO:0000256" key="4">
    <source>
        <dbReference type="ARBA" id="ARBA00022824"/>
    </source>
</evidence>
<dbReference type="AlphaFoldDB" id="A0A4V5ZYJ1"/>
<comment type="similarity">
    <text evidence="2">Belongs to the ERG2 family.</text>
</comment>
<evidence type="ECO:0000313" key="9">
    <source>
        <dbReference type="EMBL" id="TKR63925.1"/>
    </source>
</evidence>
<keyword evidence="6 8" id="KW-0472">Membrane</keyword>
<evidence type="ECO:0000256" key="2">
    <source>
        <dbReference type="ARBA" id="ARBA00007141"/>
    </source>
</evidence>
<dbReference type="Pfam" id="PF04622">
    <property type="entry name" value="ERG2_Sigma1R"/>
    <property type="match status" value="1"/>
</dbReference>
<comment type="subcellular location">
    <subcellularLocation>
        <location evidence="1">Endoplasmic reticulum membrane</location>
    </subcellularLocation>
</comment>
<feature type="transmembrane region" description="Helical" evidence="8">
    <location>
        <begin position="126"/>
        <end position="145"/>
    </location>
</feature>
<dbReference type="PANTHER" id="PTHR10868">
    <property type="entry name" value="SIGMA 1-TYPE OPIOID RECEPTOR-RELATED"/>
    <property type="match status" value="1"/>
</dbReference>
<dbReference type="InterPro" id="IPR006716">
    <property type="entry name" value="ERG2_sigma1_rcpt-like"/>
</dbReference>
<proteinExistence type="inferred from homology"/>
<evidence type="ECO:0000256" key="7">
    <source>
        <dbReference type="SAM" id="MobiDB-lite"/>
    </source>
</evidence>
<reference evidence="9" key="1">
    <citation type="submission" date="2018-10" db="EMBL/GenBank/DDBJ databases">
        <title>Population genomic analysis revealed the cold adaptation of white poplar.</title>
        <authorList>
            <person name="Liu Y.-J."/>
        </authorList>
    </citation>
    <scope>NUCLEOTIDE SEQUENCE [LARGE SCALE GENOMIC DNA]</scope>
    <source>
        <strain evidence="9">PAL-ZL1</strain>
    </source>
</reference>
<evidence type="ECO:0008006" key="10">
    <source>
        <dbReference type="Google" id="ProtNLM"/>
    </source>
</evidence>
<gene>
    <name evidence="9" type="ORF">D5086_0000323100</name>
</gene>
<organism evidence="9">
    <name type="scientific">Populus alba</name>
    <name type="common">White poplar</name>
    <dbReference type="NCBI Taxonomy" id="43335"/>
    <lineage>
        <taxon>Eukaryota</taxon>
        <taxon>Viridiplantae</taxon>
        <taxon>Streptophyta</taxon>
        <taxon>Embryophyta</taxon>
        <taxon>Tracheophyta</taxon>
        <taxon>Spermatophyta</taxon>
        <taxon>Magnoliopsida</taxon>
        <taxon>eudicotyledons</taxon>
        <taxon>Gunneridae</taxon>
        <taxon>Pentapetalae</taxon>
        <taxon>rosids</taxon>
        <taxon>fabids</taxon>
        <taxon>Malpighiales</taxon>
        <taxon>Salicaceae</taxon>
        <taxon>Saliceae</taxon>
        <taxon>Populus</taxon>
    </lineage>
</organism>
<dbReference type="PANTHER" id="PTHR10868:SF1">
    <property type="entry name" value="SIGMA NON-OPIOID INTRACELLULAR RECEPTOR 1"/>
    <property type="match status" value="1"/>
</dbReference>
<evidence type="ECO:0000256" key="1">
    <source>
        <dbReference type="ARBA" id="ARBA00004586"/>
    </source>
</evidence>
<keyword evidence="3 8" id="KW-0812">Transmembrane</keyword>
<sequence>MKAYSASTSQSSVKSSATNPNTTAMEERDSCYFPGCRKDANCNCDICLASINATLDLMPVTIQKSSLTKLSTSHANVECTHLSFDSSMVSTPRSISRPKMDSPALKSTARLTLSQKKVKKKKESSFGSWGVLFWLVLGSSLLFIVETGFSWGAYRVLRPVFSSDMVRSIGERSWAVEDLNRRLRFLQSELKGFVANVKVSNCSFMDSIWEINQDGLLLNSRCVLYKSAMEEVSIWGWPLQTAGLLKTEFSSRSFIVLSGRVTEWSDGRIGYSIRKANTSWVHRNWAASVVQLDPNTWILEYERSLILHSSTLFSAVAEIFKYRMSRAMKSMNPVFWLFSDFEQQYRVFTAKDRVKIIPT</sequence>
<evidence type="ECO:0000256" key="6">
    <source>
        <dbReference type="ARBA" id="ARBA00023136"/>
    </source>
</evidence>
<keyword evidence="4" id="KW-0256">Endoplasmic reticulum</keyword>
<dbReference type="EMBL" id="RCHU01001263">
    <property type="protein sequence ID" value="TKR63925.1"/>
    <property type="molecule type" value="Genomic_DNA"/>
</dbReference>